<evidence type="ECO:0008006" key="3">
    <source>
        <dbReference type="Google" id="ProtNLM"/>
    </source>
</evidence>
<dbReference type="EMBL" id="CP002838">
    <property type="protein sequence ID" value="AEM39041.1"/>
    <property type="molecule type" value="Genomic_DNA"/>
</dbReference>
<dbReference type="HOGENOM" id="CLU_3353946_0_0_2"/>
<dbReference type="KEGG" id="pfm:Pyrfu_1178"/>
<evidence type="ECO:0000313" key="2">
    <source>
        <dbReference type="Proteomes" id="UP000001037"/>
    </source>
</evidence>
<organism evidence="1 2">
    <name type="scientific">Pyrolobus fumarii (strain DSM 11204 / 1A)</name>
    <dbReference type="NCBI Taxonomy" id="694429"/>
    <lineage>
        <taxon>Archaea</taxon>
        <taxon>Thermoproteota</taxon>
        <taxon>Thermoprotei</taxon>
        <taxon>Desulfurococcales</taxon>
        <taxon>Pyrodictiaceae</taxon>
        <taxon>Pyrolobus</taxon>
    </lineage>
</organism>
<dbReference type="InParanoid" id="G0EFL7"/>
<evidence type="ECO:0000313" key="1">
    <source>
        <dbReference type="EMBL" id="AEM39041.1"/>
    </source>
</evidence>
<name>G0EFL7_PYRF1</name>
<accession>G0EFL7</accession>
<dbReference type="Proteomes" id="UP000001037">
    <property type="component" value="Chromosome"/>
</dbReference>
<sequence length="36" mass="4461">MRRELRILLDEGMGLKVYYELKRRGYHVQSIPVERR</sequence>
<protein>
    <recommendedName>
        <fullName evidence="3">DUF5615 domain-containing protein</fullName>
    </recommendedName>
</protein>
<dbReference type="AlphaFoldDB" id="G0EFL7"/>
<keyword evidence="2" id="KW-1185">Reference proteome</keyword>
<gene>
    <name evidence="1" type="ordered locus">Pyrfu_1178</name>
</gene>
<proteinExistence type="predicted"/>
<reference evidence="1 2" key="1">
    <citation type="journal article" date="2011" name="Stand. Genomic Sci.">
        <title>Complete genome sequence of the hyperthermophilic chemolithoautotroph Pyrolobus fumarii type strain (1A).</title>
        <authorList>
            <person name="Anderson I."/>
            <person name="Goker M."/>
            <person name="Nolan M."/>
            <person name="Lucas S."/>
            <person name="Hammon N."/>
            <person name="Deshpande S."/>
            <person name="Cheng J.F."/>
            <person name="Tapia R."/>
            <person name="Han C."/>
            <person name="Goodwin L."/>
            <person name="Pitluck S."/>
            <person name="Huntemann M."/>
            <person name="Liolios K."/>
            <person name="Ivanova N."/>
            <person name="Pagani I."/>
            <person name="Mavromatis K."/>
            <person name="Ovchinikova G."/>
            <person name="Pati A."/>
            <person name="Chen A."/>
            <person name="Palaniappan K."/>
            <person name="Land M."/>
            <person name="Hauser L."/>
            <person name="Brambilla E.M."/>
            <person name="Huber H."/>
            <person name="Yasawong M."/>
            <person name="Rohde M."/>
            <person name="Spring S."/>
            <person name="Abt B."/>
            <person name="Sikorski J."/>
            <person name="Wirth R."/>
            <person name="Detter J.C."/>
            <person name="Woyke T."/>
            <person name="Bristow J."/>
            <person name="Eisen J.A."/>
            <person name="Markowitz V."/>
            <person name="Hugenholtz P."/>
            <person name="Kyrpides N.C."/>
            <person name="Klenk H.P."/>
            <person name="Lapidus A."/>
        </authorList>
    </citation>
    <scope>NUCLEOTIDE SEQUENCE [LARGE SCALE GENOMIC DNA]</scope>
    <source>
        <strain evidence="2">DSM 11204 / 1A</strain>
    </source>
</reference>